<accession>A0A3A3GA64</accession>
<dbReference type="OrthoDB" id="5679339at2"/>
<dbReference type="AlphaFoldDB" id="A0A3A3GA64"/>
<comment type="caution">
    <text evidence="2">The sequence shown here is derived from an EMBL/GenBank/DDBJ whole genome shotgun (WGS) entry which is preliminary data.</text>
</comment>
<evidence type="ECO:0000313" key="2">
    <source>
        <dbReference type="EMBL" id="RJF99045.1"/>
    </source>
</evidence>
<keyword evidence="3" id="KW-1185">Reference proteome</keyword>
<protein>
    <submittedName>
        <fullName evidence="2">Uncharacterized protein</fullName>
    </submittedName>
</protein>
<evidence type="ECO:0000313" key="3">
    <source>
        <dbReference type="Proteomes" id="UP000265955"/>
    </source>
</evidence>
<gene>
    <name evidence="2" type="ORF">D3871_11375</name>
</gene>
<dbReference type="RefSeq" id="WP_119768991.1">
    <property type="nucleotide sequence ID" value="NZ_QYUO01000001.1"/>
</dbReference>
<organism evidence="2 3">
    <name type="scientific">Noviherbaspirillum saxi</name>
    <dbReference type="NCBI Taxonomy" id="2320863"/>
    <lineage>
        <taxon>Bacteria</taxon>
        <taxon>Pseudomonadati</taxon>
        <taxon>Pseudomonadota</taxon>
        <taxon>Betaproteobacteria</taxon>
        <taxon>Burkholderiales</taxon>
        <taxon>Oxalobacteraceae</taxon>
        <taxon>Noviherbaspirillum</taxon>
    </lineage>
</organism>
<feature type="transmembrane region" description="Helical" evidence="1">
    <location>
        <begin position="6"/>
        <end position="23"/>
    </location>
</feature>
<keyword evidence="1" id="KW-0812">Transmembrane</keyword>
<evidence type="ECO:0000256" key="1">
    <source>
        <dbReference type="SAM" id="Phobius"/>
    </source>
</evidence>
<keyword evidence="1" id="KW-0472">Membrane</keyword>
<sequence length="148" mass="16331">MSAVEYGFIVLILVAVIGTLAFAGHRLESSTGKAQRGMEIGIVTPDADPDPQGNASPFGEILAKTDWFPAEIMPVHVGPYEVRMPLRSVEMINMAAWDGKKWCDPINGRECYFQRVEWRGIKIESLAVSEKLAYAYRTGGPLGFIDLI</sequence>
<proteinExistence type="predicted"/>
<keyword evidence="1" id="KW-1133">Transmembrane helix</keyword>
<name>A0A3A3GA64_9BURK</name>
<dbReference type="Proteomes" id="UP000265955">
    <property type="component" value="Unassembled WGS sequence"/>
</dbReference>
<dbReference type="EMBL" id="QYUO01000001">
    <property type="protein sequence ID" value="RJF99045.1"/>
    <property type="molecule type" value="Genomic_DNA"/>
</dbReference>
<reference evidence="3" key="1">
    <citation type="submission" date="2018-09" db="EMBL/GenBank/DDBJ databases">
        <authorList>
            <person name="Zhu H."/>
        </authorList>
    </citation>
    <scope>NUCLEOTIDE SEQUENCE [LARGE SCALE GENOMIC DNA]</scope>
    <source>
        <strain evidence="3">K1R23-30</strain>
    </source>
</reference>